<comment type="caution">
    <text evidence="1">The sequence shown here is derived from an EMBL/GenBank/DDBJ whole genome shotgun (WGS) entry which is preliminary data.</text>
</comment>
<proteinExistence type="predicted"/>
<evidence type="ECO:0000313" key="1">
    <source>
        <dbReference type="EMBL" id="KAF0771013.1"/>
    </source>
</evidence>
<keyword evidence="2" id="KW-1185">Reference proteome</keyword>
<dbReference type="Proteomes" id="UP000478052">
    <property type="component" value="Unassembled WGS sequence"/>
</dbReference>
<evidence type="ECO:0000313" key="2">
    <source>
        <dbReference type="Proteomes" id="UP000478052"/>
    </source>
</evidence>
<reference evidence="1 2" key="1">
    <citation type="submission" date="2019-08" db="EMBL/GenBank/DDBJ databases">
        <title>Whole genome of Aphis craccivora.</title>
        <authorList>
            <person name="Voronova N.V."/>
            <person name="Shulinski R.S."/>
            <person name="Bandarenka Y.V."/>
            <person name="Zhorov D.G."/>
            <person name="Warner D."/>
        </authorList>
    </citation>
    <scope>NUCLEOTIDE SEQUENCE [LARGE SCALE GENOMIC DNA]</scope>
    <source>
        <strain evidence="1">180601</strain>
        <tissue evidence="1">Whole Body</tissue>
    </source>
</reference>
<gene>
    <name evidence="1" type="ORF">FWK35_00001322</name>
</gene>
<organism evidence="1 2">
    <name type="scientific">Aphis craccivora</name>
    <name type="common">Cowpea aphid</name>
    <dbReference type="NCBI Taxonomy" id="307492"/>
    <lineage>
        <taxon>Eukaryota</taxon>
        <taxon>Metazoa</taxon>
        <taxon>Ecdysozoa</taxon>
        <taxon>Arthropoda</taxon>
        <taxon>Hexapoda</taxon>
        <taxon>Insecta</taxon>
        <taxon>Pterygota</taxon>
        <taxon>Neoptera</taxon>
        <taxon>Paraneoptera</taxon>
        <taxon>Hemiptera</taxon>
        <taxon>Sternorrhyncha</taxon>
        <taxon>Aphidomorpha</taxon>
        <taxon>Aphidoidea</taxon>
        <taxon>Aphididae</taxon>
        <taxon>Aphidini</taxon>
        <taxon>Aphis</taxon>
        <taxon>Aphis</taxon>
    </lineage>
</organism>
<dbReference type="AlphaFoldDB" id="A0A6G0ZJ67"/>
<name>A0A6G0ZJ67_APHCR</name>
<accession>A0A6G0ZJ67</accession>
<dbReference type="EMBL" id="VUJU01000352">
    <property type="protein sequence ID" value="KAF0771013.1"/>
    <property type="molecule type" value="Genomic_DNA"/>
</dbReference>
<protein>
    <submittedName>
        <fullName evidence="1">Uncharacterized protein</fullName>
    </submittedName>
</protein>
<sequence length="145" mass="17067">MFNVINKLIFFFKCLYSLFQFIFIKGLMGTRLIYESSNRNFSTLNDEFELLNQAHESTVIVSVKNKNKTESLNENQFGAQKNERQSIIENNKHSNDESFVKSENTDNIFEKSIFNLTSKDWEILYKEMMKYTTDELKNTDGIVLC</sequence>
<dbReference type="OrthoDB" id="6617328at2759"/>